<dbReference type="Proteomes" id="UP000260773">
    <property type="component" value="Unassembled WGS sequence"/>
</dbReference>
<comment type="caution">
    <text evidence="7">The sequence shown here is derived from an EMBL/GenBank/DDBJ whole genome shotgun (WGS) entry which is preliminary data.</text>
</comment>
<dbReference type="GO" id="GO:0006352">
    <property type="term" value="P:DNA-templated transcription initiation"/>
    <property type="evidence" value="ECO:0007669"/>
    <property type="project" value="InterPro"/>
</dbReference>
<comment type="similarity">
    <text evidence="1">Belongs to the sigma-70 factor family. ECF subfamily.</text>
</comment>
<name>A0A3E2TIB4_9FIRM</name>
<dbReference type="EMBL" id="QVEP01000045">
    <property type="protein sequence ID" value="RGB75572.1"/>
    <property type="molecule type" value="Genomic_DNA"/>
</dbReference>
<dbReference type="RefSeq" id="WP_117528928.1">
    <property type="nucleotide sequence ID" value="NZ_JAQDKA010000016.1"/>
</dbReference>
<keyword evidence="4" id="KW-0804">Transcription</keyword>
<feature type="domain" description="RNA polymerase sigma-70 region 2" evidence="5">
    <location>
        <begin position="9"/>
        <end position="75"/>
    </location>
</feature>
<evidence type="ECO:0000256" key="1">
    <source>
        <dbReference type="ARBA" id="ARBA00010641"/>
    </source>
</evidence>
<evidence type="ECO:0000259" key="5">
    <source>
        <dbReference type="Pfam" id="PF04542"/>
    </source>
</evidence>
<dbReference type="InterPro" id="IPR014284">
    <property type="entry name" value="RNA_pol_sigma-70_dom"/>
</dbReference>
<dbReference type="PANTHER" id="PTHR43133:SF51">
    <property type="entry name" value="RNA POLYMERASE SIGMA FACTOR"/>
    <property type="match status" value="1"/>
</dbReference>
<protein>
    <submittedName>
        <fullName evidence="7">Sigma-70 family RNA polymerase sigma factor</fullName>
    </submittedName>
</protein>
<dbReference type="GO" id="GO:0016987">
    <property type="term" value="F:sigma factor activity"/>
    <property type="evidence" value="ECO:0007669"/>
    <property type="project" value="UniProtKB-KW"/>
</dbReference>
<dbReference type="PANTHER" id="PTHR43133">
    <property type="entry name" value="RNA POLYMERASE ECF-TYPE SIGMA FACTO"/>
    <property type="match status" value="1"/>
</dbReference>
<dbReference type="Gene3D" id="1.10.1740.10">
    <property type="match status" value="1"/>
</dbReference>
<proteinExistence type="inferred from homology"/>
<evidence type="ECO:0000313" key="8">
    <source>
        <dbReference type="Proteomes" id="UP000260773"/>
    </source>
</evidence>
<dbReference type="InterPro" id="IPR013324">
    <property type="entry name" value="RNA_pol_sigma_r3/r4-like"/>
</dbReference>
<dbReference type="AlphaFoldDB" id="A0A3E2TIB4"/>
<evidence type="ECO:0000313" key="7">
    <source>
        <dbReference type="EMBL" id="RGB75572.1"/>
    </source>
</evidence>
<evidence type="ECO:0000256" key="3">
    <source>
        <dbReference type="ARBA" id="ARBA00023082"/>
    </source>
</evidence>
<dbReference type="Pfam" id="PF04542">
    <property type="entry name" value="Sigma70_r2"/>
    <property type="match status" value="1"/>
</dbReference>
<dbReference type="InterPro" id="IPR013249">
    <property type="entry name" value="RNA_pol_sigma70_r4_t2"/>
</dbReference>
<dbReference type="InterPro" id="IPR007627">
    <property type="entry name" value="RNA_pol_sigma70_r2"/>
</dbReference>
<dbReference type="Gene3D" id="1.10.10.10">
    <property type="entry name" value="Winged helix-like DNA-binding domain superfamily/Winged helix DNA-binding domain"/>
    <property type="match status" value="1"/>
</dbReference>
<reference evidence="7 8" key="1">
    <citation type="submission" date="2018-08" db="EMBL/GenBank/DDBJ databases">
        <title>A genome reference for cultivated species of the human gut microbiota.</title>
        <authorList>
            <person name="Zou Y."/>
            <person name="Xue W."/>
            <person name="Luo G."/>
        </authorList>
    </citation>
    <scope>NUCLEOTIDE SEQUENCE [LARGE SCALE GENOMIC DNA]</scope>
    <source>
        <strain evidence="7 8">AF45-17</strain>
    </source>
</reference>
<evidence type="ECO:0000256" key="4">
    <source>
        <dbReference type="ARBA" id="ARBA00023163"/>
    </source>
</evidence>
<organism evidence="7 8">
    <name type="scientific">Coprococcus catus</name>
    <dbReference type="NCBI Taxonomy" id="116085"/>
    <lineage>
        <taxon>Bacteria</taxon>
        <taxon>Bacillati</taxon>
        <taxon>Bacillota</taxon>
        <taxon>Clostridia</taxon>
        <taxon>Lachnospirales</taxon>
        <taxon>Lachnospiraceae</taxon>
        <taxon>Coprococcus</taxon>
    </lineage>
</organism>
<evidence type="ECO:0000259" key="6">
    <source>
        <dbReference type="Pfam" id="PF08281"/>
    </source>
</evidence>
<dbReference type="CDD" id="cd06171">
    <property type="entry name" value="Sigma70_r4"/>
    <property type="match status" value="1"/>
</dbReference>
<keyword evidence="2" id="KW-0805">Transcription regulation</keyword>
<accession>A0A3E2TIB4</accession>
<dbReference type="SUPFAM" id="SSF88946">
    <property type="entry name" value="Sigma2 domain of RNA polymerase sigma factors"/>
    <property type="match status" value="1"/>
</dbReference>
<gene>
    <name evidence="7" type="ORF">DW070_13885</name>
</gene>
<dbReference type="InterPro" id="IPR039425">
    <property type="entry name" value="RNA_pol_sigma-70-like"/>
</dbReference>
<dbReference type="InterPro" id="IPR013325">
    <property type="entry name" value="RNA_pol_sigma_r2"/>
</dbReference>
<feature type="domain" description="RNA polymerase sigma factor 70 region 4 type 2" evidence="6">
    <location>
        <begin position="100"/>
        <end position="150"/>
    </location>
</feature>
<keyword evidence="3" id="KW-0731">Sigma factor</keyword>
<sequence>MRITLSKVVERYQRNIYVAAYAIVRNSDDANDVVQDTFLQYYTKIRQFESEEHIKAWLLRVAINKATDMTRSFWRRFRSEENPDIHGTVQAILNERESLLNEAVMQLPLKQRVVIHLHYYEDYSIKEIADILRLTESSVKMRLMRGRENLRKALKEESIDE</sequence>
<dbReference type="Pfam" id="PF08281">
    <property type="entry name" value="Sigma70_r4_2"/>
    <property type="match status" value="1"/>
</dbReference>
<dbReference type="SUPFAM" id="SSF88659">
    <property type="entry name" value="Sigma3 and sigma4 domains of RNA polymerase sigma factors"/>
    <property type="match status" value="1"/>
</dbReference>
<evidence type="ECO:0000256" key="2">
    <source>
        <dbReference type="ARBA" id="ARBA00023015"/>
    </source>
</evidence>
<dbReference type="InterPro" id="IPR036388">
    <property type="entry name" value="WH-like_DNA-bd_sf"/>
</dbReference>
<dbReference type="GO" id="GO:0003677">
    <property type="term" value="F:DNA binding"/>
    <property type="evidence" value="ECO:0007669"/>
    <property type="project" value="InterPro"/>
</dbReference>
<dbReference type="NCBIfam" id="TIGR02937">
    <property type="entry name" value="sigma70-ECF"/>
    <property type="match status" value="1"/>
</dbReference>